<protein>
    <submittedName>
        <fullName evidence="3">Uncharacterized protein</fullName>
    </submittedName>
</protein>
<keyword evidence="2" id="KW-1185">Reference proteome</keyword>
<name>A0A915LQ30_MELJA</name>
<evidence type="ECO:0000313" key="2">
    <source>
        <dbReference type="Proteomes" id="UP000887561"/>
    </source>
</evidence>
<reference evidence="3" key="1">
    <citation type="submission" date="2022-11" db="UniProtKB">
        <authorList>
            <consortium name="WormBaseParasite"/>
        </authorList>
    </citation>
    <scope>IDENTIFICATION</scope>
</reference>
<dbReference type="Proteomes" id="UP000887561">
    <property type="component" value="Unplaced"/>
</dbReference>
<sequence>MNLYNPYMYPIGYGHYYSPSSSDWQPWTGGGFNRGINTPNALLNLRDLERQSLLSMSNSGNAGGCSGNNSGFLFGDRDCLDSKKKNRKQKF</sequence>
<dbReference type="WBParaSite" id="scaffold1408_cov272.g3062">
    <property type="protein sequence ID" value="scaffold1408_cov272.g3062"/>
    <property type="gene ID" value="scaffold1408_cov272.g3062"/>
</dbReference>
<organism evidence="2 3">
    <name type="scientific">Meloidogyne javanica</name>
    <name type="common">Root-knot nematode worm</name>
    <dbReference type="NCBI Taxonomy" id="6303"/>
    <lineage>
        <taxon>Eukaryota</taxon>
        <taxon>Metazoa</taxon>
        <taxon>Ecdysozoa</taxon>
        <taxon>Nematoda</taxon>
        <taxon>Chromadorea</taxon>
        <taxon>Rhabditida</taxon>
        <taxon>Tylenchina</taxon>
        <taxon>Tylenchomorpha</taxon>
        <taxon>Tylenchoidea</taxon>
        <taxon>Meloidogynidae</taxon>
        <taxon>Meloidogyninae</taxon>
        <taxon>Meloidogyne</taxon>
        <taxon>Meloidogyne incognita group</taxon>
    </lineage>
</organism>
<dbReference type="AlphaFoldDB" id="A0A915LQ30"/>
<proteinExistence type="predicted"/>
<accession>A0A915LQ30</accession>
<feature type="region of interest" description="Disordered" evidence="1">
    <location>
        <begin position="59"/>
        <end position="91"/>
    </location>
</feature>
<evidence type="ECO:0000313" key="3">
    <source>
        <dbReference type="WBParaSite" id="scaffold1408_cov272.g3062"/>
    </source>
</evidence>
<evidence type="ECO:0000256" key="1">
    <source>
        <dbReference type="SAM" id="MobiDB-lite"/>
    </source>
</evidence>